<feature type="region of interest" description="Disordered" evidence="1">
    <location>
        <begin position="1"/>
        <end position="34"/>
    </location>
</feature>
<evidence type="ECO:0000256" key="1">
    <source>
        <dbReference type="SAM" id="MobiDB-lite"/>
    </source>
</evidence>
<dbReference type="EMBL" id="JAGTPG010000002">
    <property type="protein sequence ID" value="MBR8640519.1"/>
    <property type="molecule type" value="Genomic_DNA"/>
</dbReference>
<keyword evidence="3" id="KW-1185">Reference proteome</keyword>
<evidence type="ECO:0000313" key="2">
    <source>
        <dbReference type="EMBL" id="MBR8640519.1"/>
    </source>
</evidence>
<proteinExistence type="predicted"/>
<name>A0A941FCY2_9ACTN</name>
<accession>A0A941FCY2</accession>
<dbReference type="Proteomes" id="UP000682308">
    <property type="component" value="Unassembled WGS sequence"/>
</dbReference>
<sequence>MAKNPPPRSHRPGHHDQPATSASESLAPMITGHDSTARLLAEHHYGVGA</sequence>
<protein>
    <submittedName>
        <fullName evidence="2">Uncharacterized protein</fullName>
    </submittedName>
</protein>
<comment type="caution">
    <text evidence="2">The sequence shown here is derived from an EMBL/GenBank/DDBJ whole genome shotgun (WGS) entry which is preliminary data.</text>
</comment>
<reference evidence="2 3" key="1">
    <citation type="submission" date="2021-04" db="EMBL/GenBank/DDBJ databases">
        <title>Characterization of the biosynthetic gene cluster of new lipopeptides with antitumor activity in the genome of the marine Streptomyces PHM034.</title>
        <authorList>
            <person name="Ceniceros A."/>
            <person name="Canedo L."/>
            <person name="Mendez C."/>
            <person name="Olano C."/>
            <person name="Schleissner C."/>
            <person name="Cuevas C."/>
            <person name="De La Calle F."/>
            <person name="Salas J.A."/>
        </authorList>
    </citation>
    <scope>NUCLEOTIDE SEQUENCE [LARGE SCALE GENOMIC DNA]</scope>
    <source>
        <strain evidence="2 3">PHM034</strain>
    </source>
</reference>
<organism evidence="2 3">
    <name type="scientific">Streptomyces tuirus</name>
    <dbReference type="NCBI Taxonomy" id="68278"/>
    <lineage>
        <taxon>Bacteria</taxon>
        <taxon>Bacillati</taxon>
        <taxon>Actinomycetota</taxon>
        <taxon>Actinomycetes</taxon>
        <taxon>Kitasatosporales</taxon>
        <taxon>Streptomycetaceae</taxon>
        <taxon>Streptomyces</taxon>
    </lineage>
</organism>
<dbReference type="AlphaFoldDB" id="A0A941FCY2"/>
<gene>
    <name evidence="2" type="ORF">KEF29_17370</name>
</gene>
<evidence type="ECO:0000313" key="3">
    <source>
        <dbReference type="Proteomes" id="UP000682308"/>
    </source>
</evidence>